<dbReference type="EMBL" id="CP069197">
    <property type="protein sequence ID" value="QRG84749.1"/>
    <property type="molecule type" value="Genomic_DNA"/>
</dbReference>
<dbReference type="SUPFAM" id="SSF55486">
    <property type="entry name" value="Metalloproteases ('zincins'), catalytic domain"/>
    <property type="match status" value="1"/>
</dbReference>
<dbReference type="Gene3D" id="2.60.40.3440">
    <property type="match status" value="1"/>
</dbReference>
<protein>
    <submittedName>
        <fullName evidence="2">Cadherin-like domain-containing protein</fullName>
    </submittedName>
</protein>
<dbReference type="RefSeq" id="WP_203347402.1">
    <property type="nucleotide sequence ID" value="NZ_CANMIY010000007.1"/>
</dbReference>
<accession>A0AA92LUR0</accession>
<dbReference type="Pfam" id="PF10633">
    <property type="entry name" value="NPCBM_assoc"/>
    <property type="match status" value="1"/>
</dbReference>
<dbReference type="InterPro" id="IPR024079">
    <property type="entry name" value="MetalloPept_cat_dom_sf"/>
</dbReference>
<dbReference type="Pfam" id="PF13582">
    <property type="entry name" value="Reprolysin_3"/>
    <property type="match status" value="1"/>
</dbReference>
<feature type="domain" description="Alpha-galactosidase NEW3" evidence="1">
    <location>
        <begin position="396"/>
        <end position="468"/>
    </location>
</feature>
<gene>
    <name evidence="2" type="ORF">JOS67_21610</name>
</gene>
<dbReference type="InterPro" id="IPR018905">
    <property type="entry name" value="A-galactase_NEW3"/>
</dbReference>
<reference evidence="2 3" key="1">
    <citation type="submission" date="2021-01" db="EMBL/GenBank/DDBJ databases">
        <title>Characterization of a novel blaVMB-2- harboring plasmid in Vibrio diabolicus.</title>
        <authorList>
            <person name="Liu M."/>
        </authorList>
    </citation>
    <scope>NUCLEOTIDE SEQUENCE [LARGE SCALE GENOMIC DNA]</scope>
    <source>
        <strain evidence="2 3">SLV18</strain>
    </source>
</reference>
<dbReference type="AlphaFoldDB" id="A0AA92LUR0"/>
<dbReference type="Proteomes" id="UP000596337">
    <property type="component" value="Chromosome 2"/>
</dbReference>
<organism evidence="2 3">
    <name type="scientific">Vibrio diabolicus</name>
    <dbReference type="NCBI Taxonomy" id="50719"/>
    <lineage>
        <taxon>Bacteria</taxon>
        <taxon>Pseudomonadati</taxon>
        <taxon>Pseudomonadota</taxon>
        <taxon>Gammaproteobacteria</taxon>
        <taxon>Vibrionales</taxon>
        <taxon>Vibrionaceae</taxon>
        <taxon>Vibrio</taxon>
        <taxon>Vibrio diabolicus subgroup</taxon>
    </lineage>
</organism>
<evidence type="ECO:0000313" key="2">
    <source>
        <dbReference type="EMBL" id="QRG84749.1"/>
    </source>
</evidence>
<name>A0AA92LUR0_9VIBR</name>
<evidence type="ECO:0000259" key="1">
    <source>
        <dbReference type="Pfam" id="PF10633"/>
    </source>
</evidence>
<dbReference type="Pfam" id="PF17963">
    <property type="entry name" value="Big_9"/>
    <property type="match status" value="1"/>
</dbReference>
<dbReference type="Gene3D" id="3.40.390.10">
    <property type="entry name" value="Collagenase (Catalytic Domain)"/>
    <property type="match status" value="1"/>
</dbReference>
<sequence>MKKVILPQLGFVTSNLRLLALGFVTLVSAYSFSSEVYAEQVASGEQKTLVVLVNFQENPQETPISKEDAHNVVFNTVSDFYSQMSQGQLWLSGDVAGTFTLPISNQICDDDAVAAEANKMAETAGYQLSNYDRFIYLTTKTGCASEGSGSQGVTPSRASINAVFEPRVIAHELGHNFGLHHASALDCKDGTLAGDCRVIEYGDSYDTMGNYDMGYFSAFQLENLGWQTSPAQIISSDGVYSIDAYEDFESTSSKVLKIPRGTDPITGQRQWFYVEYRQALGYDSFLRDRSYIVYRQDVTEGVVVRLATDGDLKSSRLLHMKPDSTFKQLFGSNDWEDPALPIGGTFTDPKTGVSITLESANGQNAQVSVIFGGESGQCVATSPLLSLTPLSGSDANAGETLAYNLKVTNQNNTECADATYTTALSVPDGWNYDASALTVPSGMSAETTVMVTSNSDAQPNSYSITVDVIDAENEQSAKTELSYTVLSESMSPLEAVNDSVTISDKSVVRIEQLNNDSFEQSTSLAITVAKPNKGSARVLSDGSIEYTPSKKFKNNDSFTYTISDGQSSSTATISITLQSTSGGNGGGNGKGKPN</sequence>
<evidence type="ECO:0000313" key="3">
    <source>
        <dbReference type="Proteomes" id="UP000596337"/>
    </source>
</evidence>
<dbReference type="GO" id="GO:0008237">
    <property type="term" value="F:metallopeptidase activity"/>
    <property type="evidence" value="ECO:0007669"/>
    <property type="project" value="InterPro"/>
</dbReference>
<proteinExistence type="predicted"/>